<accession>A0A6N8J9A0</accession>
<dbReference type="Pfam" id="PF12771">
    <property type="entry name" value="SusD-like_2"/>
    <property type="match status" value="1"/>
</dbReference>
<dbReference type="RefSeq" id="WP_157299712.1">
    <property type="nucleotide sequence ID" value="NZ_BAAAZB010000010.1"/>
</dbReference>
<comment type="caution">
    <text evidence="2">The sequence shown here is derived from an EMBL/GenBank/DDBJ whole genome shotgun (WGS) entry which is preliminary data.</text>
</comment>
<dbReference type="EMBL" id="WRXO01000002">
    <property type="protein sequence ID" value="MVT41098.1"/>
    <property type="molecule type" value="Genomic_DNA"/>
</dbReference>
<feature type="signal peptide" evidence="1">
    <location>
        <begin position="1"/>
        <end position="25"/>
    </location>
</feature>
<dbReference type="OrthoDB" id="9766256at2"/>
<dbReference type="Gene3D" id="1.25.40.390">
    <property type="match status" value="1"/>
</dbReference>
<organism evidence="2 3">
    <name type="scientific">Chitinophaga oryziterrae</name>
    <dbReference type="NCBI Taxonomy" id="1031224"/>
    <lineage>
        <taxon>Bacteria</taxon>
        <taxon>Pseudomonadati</taxon>
        <taxon>Bacteroidota</taxon>
        <taxon>Chitinophagia</taxon>
        <taxon>Chitinophagales</taxon>
        <taxon>Chitinophagaceae</taxon>
        <taxon>Chitinophaga</taxon>
    </lineage>
</organism>
<name>A0A6N8J9A0_9BACT</name>
<reference evidence="2 3" key="1">
    <citation type="submission" date="2019-12" db="EMBL/GenBank/DDBJ databases">
        <title>The draft genomic sequence of strain Chitinophaga oryziterrae JCM 16595.</title>
        <authorList>
            <person name="Zhang X."/>
        </authorList>
    </citation>
    <scope>NUCLEOTIDE SEQUENCE [LARGE SCALE GENOMIC DNA]</scope>
    <source>
        <strain evidence="2 3">JCM 16595</strain>
    </source>
</reference>
<sequence length="509" mass="57135">MKNKTNSLGIAALFILTLLTGCSKFDDINVNPNTTTQVSASLICTNVVLQIAKFGGSDSKSFISENALPKYVGYANEGQLDAQYNNLGNGSFGLMTILPNIDKMLEYAAGSTMENSYKGLASFARAFTFYKLSMEMGDIPYSDADKAAAGSYRPQYDKQEDVFKAVLDELNAADGYFANGQTFTGDPTPYNGDPAKWRRATNAFALKVLMSLSNKVDDNALDIKNRFVAIVNKGYLLESGTGYWGLQYSVQNKHPLSSTNDMFTSRTLLSSLTIDNLKKFNDRRMYYISEPSLKQTGAGKTANDPSAYVGLDVSVAYDTMNAGHSRNEYSVINKRYLEEVATEPRRLLTYAEQQLILAEARVRGWITTSTAQSYYEQGVSDALAAFMSVTSSYAHGMTIDQSYVNGYFTGEAAFKTSMQEQLQQIWMQRYLLNFMQDAETSYFEYRRNNYPLFPVNPESSLNVNNKSGIPMRWLYPASETNYNREHLVEALNRQYEGYDEINKLMWLLK</sequence>
<proteinExistence type="predicted"/>
<keyword evidence="2" id="KW-0449">Lipoprotein</keyword>
<protein>
    <submittedName>
        <fullName evidence="2">SusD/RagB family nutrient-binding outer membrane lipoprotein</fullName>
    </submittedName>
</protein>
<evidence type="ECO:0000313" key="3">
    <source>
        <dbReference type="Proteomes" id="UP000468388"/>
    </source>
</evidence>
<feature type="chain" id="PRO_5026773140" evidence="1">
    <location>
        <begin position="26"/>
        <end position="509"/>
    </location>
</feature>
<keyword evidence="1" id="KW-0732">Signal</keyword>
<evidence type="ECO:0000256" key="1">
    <source>
        <dbReference type="SAM" id="SignalP"/>
    </source>
</evidence>
<dbReference type="InterPro" id="IPR011990">
    <property type="entry name" value="TPR-like_helical_dom_sf"/>
</dbReference>
<dbReference type="SUPFAM" id="SSF48452">
    <property type="entry name" value="TPR-like"/>
    <property type="match status" value="1"/>
</dbReference>
<keyword evidence="3" id="KW-1185">Reference proteome</keyword>
<dbReference type="InterPro" id="IPR041662">
    <property type="entry name" value="SusD-like_2"/>
</dbReference>
<evidence type="ECO:0000313" key="2">
    <source>
        <dbReference type="EMBL" id="MVT41098.1"/>
    </source>
</evidence>
<dbReference type="AlphaFoldDB" id="A0A6N8J9A0"/>
<dbReference type="Proteomes" id="UP000468388">
    <property type="component" value="Unassembled WGS sequence"/>
</dbReference>
<dbReference type="PROSITE" id="PS51257">
    <property type="entry name" value="PROKAR_LIPOPROTEIN"/>
    <property type="match status" value="1"/>
</dbReference>
<gene>
    <name evidence="2" type="ORF">GO495_10940</name>
</gene>